<dbReference type="InterPro" id="IPR002716">
    <property type="entry name" value="PIN_dom"/>
</dbReference>
<evidence type="ECO:0000259" key="2">
    <source>
        <dbReference type="PROSITE" id="PS50020"/>
    </source>
</evidence>
<dbReference type="GO" id="GO:0005634">
    <property type="term" value="C:nucleus"/>
    <property type="evidence" value="ECO:0007669"/>
    <property type="project" value="TreeGrafter"/>
</dbReference>
<feature type="region of interest" description="Disordered" evidence="1">
    <location>
        <begin position="313"/>
        <end position="332"/>
    </location>
</feature>
<dbReference type="InterPro" id="IPR001202">
    <property type="entry name" value="WW_dom"/>
</dbReference>
<dbReference type="InterPro" id="IPR036020">
    <property type="entry name" value="WW_dom_sf"/>
</dbReference>
<organism evidence="3 4">
    <name type="scientific">Pieris macdunnoughi</name>
    <dbReference type="NCBI Taxonomy" id="345717"/>
    <lineage>
        <taxon>Eukaryota</taxon>
        <taxon>Metazoa</taxon>
        <taxon>Ecdysozoa</taxon>
        <taxon>Arthropoda</taxon>
        <taxon>Hexapoda</taxon>
        <taxon>Insecta</taxon>
        <taxon>Pterygota</taxon>
        <taxon>Neoptera</taxon>
        <taxon>Endopterygota</taxon>
        <taxon>Lepidoptera</taxon>
        <taxon>Glossata</taxon>
        <taxon>Ditrysia</taxon>
        <taxon>Papilionoidea</taxon>
        <taxon>Pieridae</taxon>
        <taxon>Pierinae</taxon>
        <taxon>Pieris</taxon>
    </lineage>
</organism>
<dbReference type="SMART" id="SM00670">
    <property type="entry name" value="PINc"/>
    <property type="match status" value="1"/>
</dbReference>
<evidence type="ECO:0000313" key="3">
    <source>
        <dbReference type="EMBL" id="CAF4893763.1"/>
    </source>
</evidence>
<feature type="compositionally biased region" description="Polar residues" evidence="1">
    <location>
        <begin position="115"/>
        <end position="138"/>
    </location>
</feature>
<feature type="region of interest" description="Disordered" evidence="1">
    <location>
        <begin position="1"/>
        <end position="209"/>
    </location>
</feature>
<dbReference type="CDD" id="cd00201">
    <property type="entry name" value="WW"/>
    <property type="match status" value="1"/>
</dbReference>
<comment type="caution">
    <text evidence="3">The sequence shown here is derived from an EMBL/GenBank/DDBJ whole genome shotgun (WGS) entry which is preliminary data.</text>
</comment>
<feature type="compositionally biased region" description="Polar residues" evidence="1">
    <location>
        <begin position="192"/>
        <end position="209"/>
    </location>
</feature>
<feature type="domain" description="WW" evidence="2">
    <location>
        <begin position="9"/>
        <end position="44"/>
    </location>
</feature>
<keyword evidence="4" id="KW-1185">Reference proteome</keyword>
<feature type="compositionally biased region" description="Basic and acidic residues" evidence="1">
    <location>
        <begin position="89"/>
        <end position="114"/>
    </location>
</feature>
<dbReference type="OrthoDB" id="548295at2759"/>
<dbReference type="InterPro" id="IPR052626">
    <property type="entry name" value="SWT1_Regulator"/>
</dbReference>
<evidence type="ECO:0000313" key="4">
    <source>
        <dbReference type="Proteomes" id="UP000663880"/>
    </source>
</evidence>
<dbReference type="SUPFAM" id="SSF51045">
    <property type="entry name" value="WW domain"/>
    <property type="match status" value="1"/>
</dbReference>
<feature type="compositionally biased region" description="Basic and acidic residues" evidence="1">
    <location>
        <begin position="1"/>
        <end position="12"/>
    </location>
</feature>
<dbReference type="Gene3D" id="3.40.50.1010">
    <property type="entry name" value="5'-nuclease"/>
    <property type="match status" value="1"/>
</dbReference>
<sequence>MSSKKPDEEKLPDGWVLCTSKSNPGRKYYFNKKTGKSLWTQPQPTDHKDKKVGKRDHQKLEINRSDEVVRRGNKRKSDGIEGSSANKKQRPEQSDRKKYYSVQKKETHRRENDQSTHTPKTPLKSTHNKHQPSTSYQNKKGKKRLAKNIASTRLENLNAKLHKEVQEEESAHSLKRRSSNDPSKATDKSPNDKANQSPTHDNIHSIPSTSQFFTANKIISSMKAQLPEKFCNNDKQKDTFADIEKGICNQTPEYPFSKHPATPPQFSEASKLVSAIKLKLGYKINTPKDTNCVSKEIETSTSLNSRVLESSNSEAMEVEDFREPKETQINPQRDKNDKDIVLVVDTNIFIHHLDIIKNVLNSHLRGYSEQPNLLVPWRVINELDRLKDNNNGNSSLSKRARAAMDYLYKSLPVNTRIKGQSLRDANCHIYPCEMPDDEILNCALQQVERNKNVLLISNDKNLCNKADINSVEYIEIDSLKDMLENKPQPASDELYASFVHASEIVYPLLANILESEMRAKYDNLWQYVIIKAPPWTLDDVLQCLLKHWIAVFNEVFPRIEPLITDLKNTLSTLQNKNAKTITQSEVSTFKELCLDIAKRCQIIPEYMELAKTCVEQLSRDCASETEDNTDSVVDTLECLWTVCSSYCAKLATSADIAHNLEDKMPENECLQSLSVKWNIFSTNINSIARDIQRVLSAEESINMKEDALSELEKSLSESLTTLSLDKTISRNQLRIFCNKYRNMLQEASSKFSQLSELLIVCKEKLSH</sequence>
<dbReference type="PROSITE" id="PS50020">
    <property type="entry name" value="WW_DOMAIN_2"/>
    <property type="match status" value="1"/>
</dbReference>
<reference evidence="3" key="1">
    <citation type="submission" date="2021-02" db="EMBL/GenBank/DDBJ databases">
        <authorList>
            <person name="Steward A R."/>
        </authorList>
    </citation>
    <scope>NUCLEOTIDE SEQUENCE</scope>
</reference>
<dbReference type="Proteomes" id="UP000663880">
    <property type="component" value="Unassembled WGS sequence"/>
</dbReference>
<dbReference type="AlphaFoldDB" id="A0A821UPM2"/>
<dbReference type="PANTHER" id="PTHR16161">
    <property type="entry name" value="TRANSCRIPTIONAL PROTEIN SWT1"/>
    <property type="match status" value="1"/>
</dbReference>
<dbReference type="Pfam" id="PF00397">
    <property type="entry name" value="WW"/>
    <property type="match status" value="1"/>
</dbReference>
<dbReference type="SMART" id="SM00456">
    <property type="entry name" value="WW"/>
    <property type="match status" value="1"/>
</dbReference>
<protein>
    <recommendedName>
        <fullName evidence="2">WW domain-containing protein</fullName>
    </recommendedName>
</protein>
<feature type="compositionally biased region" description="Basic and acidic residues" evidence="1">
    <location>
        <begin position="161"/>
        <end position="172"/>
    </location>
</feature>
<dbReference type="EMBL" id="CAJOBZ010000032">
    <property type="protein sequence ID" value="CAF4893763.1"/>
    <property type="molecule type" value="Genomic_DNA"/>
</dbReference>
<feature type="compositionally biased region" description="Basic and acidic residues" evidence="1">
    <location>
        <begin position="319"/>
        <end position="332"/>
    </location>
</feature>
<gene>
    <name evidence="3" type="ORF">PMACD_LOCUS10696</name>
</gene>
<dbReference type="Gene3D" id="2.20.70.10">
    <property type="match status" value="1"/>
</dbReference>
<proteinExistence type="predicted"/>
<dbReference type="CDD" id="cd18727">
    <property type="entry name" value="PIN_Swt1-like"/>
    <property type="match status" value="1"/>
</dbReference>
<dbReference type="InterPro" id="IPR029060">
    <property type="entry name" value="PIN-like_dom_sf"/>
</dbReference>
<accession>A0A821UPM2</accession>
<dbReference type="SUPFAM" id="SSF88723">
    <property type="entry name" value="PIN domain-like"/>
    <property type="match status" value="1"/>
</dbReference>
<evidence type="ECO:0000256" key="1">
    <source>
        <dbReference type="SAM" id="MobiDB-lite"/>
    </source>
</evidence>
<dbReference type="Pfam" id="PF13638">
    <property type="entry name" value="PIN_4"/>
    <property type="match status" value="1"/>
</dbReference>
<dbReference type="PANTHER" id="PTHR16161:SF0">
    <property type="entry name" value="TRANSCRIPTIONAL PROTEIN SWT1"/>
    <property type="match status" value="1"/>
</dbReference>
<name>A0A821UPM2_9NEOP</name>
<feature type="compositionally biased region" description="Basic and acidic residues" evidence="1">
    <location>
        <begin position="58"/>
        <end position="79"/>
    </location>
</feature>